<feature type="domain" description="Phospholipid/glycerol acyltransferase" evidence="7">
    <location>
        <begin position="66"/>
        <end position="181"/>
    </location>
</feature>
<organism evidence="8 9">
    <name type="scientific">Oceanibacterium hippocampi</name>
    <dbReference type="NCBI Taxonomy" id="745714"/>
    <lineage>
        <taxon>Bacteria</taxon>
        <taxon>Pseudomonadati</taxon>
        <taxon>Pseudomonadota</taxon>
        <taxon>Alphaproteobacteria</taxon>
        <taxon>Sneathiellales</taxon>
        <taxon>Sneathiellaceae</taxon>
        <taxon>Oceanibacterium</taxon>
    </lineage>
</organism>
<accession>A0A1Y5RK28</accession>
<dbReference type="EMBL" id="FWFR01000001">
    <property type="protein sequence ID" value="SLN19459.1"/>
    <property type="molecule type" value="Genomic_DNA"/>
</dbReference>
<evidence type="ECO:0000313" key="9">
    <source>
        <dbReference type="Proteomes" id="UP000193200"/>
    </source>
</evidence>
<keyword evidence="2" id="KW-0444">Lipid biosynthesis</keyword>
<evidence type="ECO:0000256" key="5">
    <source>
        <dbReference type="ARBA" id="ARBA00023315"/>
    </source>
</evidence>
<dbReference type="RefSeq" id="WP_085881778.1">
    <property type="nucleotide sequence ID" value="NZ_FWFR01000001.1"/>
</dbReference>
<dbReference type="AlphaFoldDB" id="A0A1Y5RK28"/>
<dbReference type="GO" id="GO:0003841">
    <property type="term" value="F:1-acylglycerol-3-phosphate O-acyltransferase activity"/>
    <property type="evidence" value="ECO:0007669"/>
    <property type="project" value="TreeGrafter"/>
</dbReference>
<name>A0A1Y5RK28_9PROT</name>
<dbReference type="CDD" id="cd07989">
    <property type="entry name" value="LPLAT_AGPAT-like"/>
    <property type="match status" value="1"/>
</dbReference>
<dbReference type="PANTHER" id="PTHR10434">
    <property type="entry name" value="1-ACYL-SN-GLYCEROL-3-PHOSPHATE ACYLTRANSFERASE"/>
    <property type="match status" value="1"/>
</dbReference>
<keyword evidence="3 8" id="KW-0808">Transferase</keyword>
<sequence length="277" mass="30617">MASIRAGIVLVLFALWTLPLIPLQALAVRFNWRLAESLPHFYHKVVCRILGVRVRNIGTVSRVRPTLFVLNHISWLDIPVISQGLPGSFVAKREVGDFPGFGTLARLQRSVFVERKRTATAGHRDEMQQRLDQGHSLILFPEGTSNDGVRVLPFRSAFLAVAEKPVSGGPLTVQPVTIAYTKLDGLPLTRGWMNVVAWVGDEELPPHLWQLLKSGRLEAELRFHQPVTIEEFGSRKALSSYCQTVIADGLTRALTGRPEPAPSFAAPARGNGEPQHS</sequence>
<dbReference type="Pfam" id="PF01553">
    <property type="entry name" value="Acyltransferase"/>
    <property type="match status" value="1"/>
</dbReference>
<dbReference type="Proteomes" id="UP000193200">
    <property type="component" value="Unassembled WGS sequence"/>
</dbReference>
<dbReference type="SUPFAM" id="SSF69593">
    <property type="entry name" value="Glycerol-3-phosphate (1)-acyltransferase"/>
    <property type="match status" value="1"/>
</dbReference>
<keyword evidence="9" id="KW-1185">Reference proteome</keyword>
<feature type="region of interest" description="Disordered" evidence="6">
    <location>
        <begin position="256"/>
        <end position="277"/>
    </location>
</feature>
<dbReference type="OrthoDB" id="9806880at2"/>
<evidence type="ECO:0000256" key="4">
    <source>
        <dbReference type="ARBA" id="ARBA00023098"/>
    </source>
</evidence>
<evidence type="ECO:0000259" key="7">
    <source>
        <dbReference type="SMART" id="SM00563"/>
    </source>
</evidence>
<protein>
    <submittedName>
        <fullName evidence="8">2-acyl-glycerophospho-ethanolamine acyltransferase</fullName>
    </submittedName>
</protein>
<evidence type="ECO:0000256" key="3">
    <source>
        <dbReference type="ARBA" id="ARBA00022679"/>
    </source>
</evidence>
<keyword evidence="4" id="KW-0443">Lipid metabolism</keyword>
<proteinExistence type="predicted"/>
<evidence type="ECO:0000256" key="1">
    <source>
        <dbReference type="ARBA" id="ARBA00005189"/>
    </source>
</evidence>
<evidence type="ECO:0000313" key="8">
    <source>
        <dbReference type="EMBL" id="SLN19459.1"/>
    </source>
</evidence>
<dbReference type="PANTHER" id="PTHR10434:SF64">
    <property type="entry name" value="1-ACYL-SN-GLYCEROL-3-PHOSPHATE ACYLTRANSFERASE-RELATED"/>
    <property type="match status" value="1"/>
</dbReference>
<dbReference type="InterPro" id="IPR002123">
    <property type="entry name" value="Plipid/glycerol_acylTrfase"/>
</dbReference>
<gene>
    <name evidence="8" type="ORF">OCH7691_00440</name>
</gene>
<evidence type="ECO:0000256" key="2">
    <source>
        <dbReference type="ARBA" id="ARBA00022516"/>
    </source>
</evidence>
<dbReference type="GO" id="GO:0006654">
    <property type="term" value="P:phosphatidic acid biosynthetic process"/>
    <property type="evidence" value="ECO:0007669"/>
    <property type="project" value="TreeGrafter"/>
</dbReference>
<evidence type="ECO:0000256" key="6">
    <source>
        <dbReference type="SAM" id="MobiDB-lite"/>
    </source>
</evidence>
<dbReference type="InParanoid" id="A0A1Y5RK28"/>
<dbReference type="SMART" id="SM00563">
    <property type="entry name" value="PlsC"/>
    <property type="match status" value="1"/>
</dbReference>
<comment type="pathway">
    <text evidence="1">Lipid metabolism.</text>
</comment>
<reference evidence="8 9" key="1">
    <citation type="submission" date="2017-03" db="EMBL/GenBank/DDBJ databases">
        <authorList>
            <person name="Afonso C.L."/>
            <person name="Miller P.J."/>
            <person name="Scott M.A."/>
            <person name="Spackman E."/>
            <person name="Goraichik I."/>
            <person name="Dimitrov K.M."/>
            <person name="Suarez D.L."/>
            <person name="Swayne D.E."/>
        </authorList>
    </citation>
    <scope>NUCLEOTIDE SEQUENCE [LARGE SCALE GENOMIC DNA]</scope>
    <source>
        <strain evidence="8 9">CECT 7691</strain>
    </source>
</reference>
<keyword evidence="5 8" id="KW-0012">Acyltransferase</keyword>